<dbReference type="AlphaFoldDB" id="A0A069D1C6"/>
<sequence>MATAYNPETRSVLSYKIGKQMTSELALVPILDALNHFRNPHIIHSDMGSQYTSFNFEDVLKANKIKHSYSLKEYPYDNGRIEAFHSILKREMIYQRKFRSIDEIELAVG</sequence>
<keyword evidence="3" id="KW-1185">Reference proteome</keyword>
<evidence type="ECO:0000313" key="2">
    <source>
        <dbReference type="EMBL" id="GAK31161.1"/>
    </source>
</evidence>
<dbReference type="GO" id="GO:0003676">
    <property type="term" value="F:nucleic acid binding"/>
    <property type="evidence" value="ECO:0007669"/>
    <property type="project" value="InterPro"/>
</dbReference>
<name>A0A069D1C6_WEIOS</name>
<organism evidence="2 3">
    <name type="scientific">Weissella oryzae (strain DSM 25784 / JCM 18191 / LMG 30913 / SG25)</name>
    <dbReference type="NCBI Taxonomy" id="1329250"/>
    <lineage>
        <taxon>Bacteria</taxon>
        <taxon>Bacillati</taxon>
        <taxon>Bacillota</taxon>
        <taxon>Bacilli</taxon>
        <taxon>Lactobacillales</taxon>
        <taxon>Lactobacillaceae</taxon>
        <taxon>Weissella</taxon>
    </lineage>
</organism>
<dbReference type="EMBL" id="DF820490">
    <property type="protein sequence ID" value="GAK31161.1"/>
    <property type="molecule type" value="Genomic_DNA"/>
</dbReference>
<dbReference type="STRING" id="1329250.WOSG25_071380"/>
<dbReference type="Pfam" id="PF00665">
    <property type="entry name" value="rve"/>
    <property type="match status" value="1"/>
</dbReference>
<dbReference type="Gene3D" id="3.30.420.10">
    <property type="entry name" value="Ribonuclease H-like superfamily/Ribonuclease H"/>
    <property type="match status" value="1"/>
</dbReference>
<dbReference type="PANTHER" id="PTHR46889">
    <property type="entry name" value="TRANSPOSASE INSF FOR INSERTION SEQUENCE IS3B-RELATED"/>
    <property type="match status" value="1"/>
</dbReference>
<dbReference type="PANTHER" id="PTHR46889:SF4">
    <property type="entry name" value="TRANSPOSASE INSO FOR INSERTION SEQUENCE ELEMENT IS911B-RELATED"/>
    <property type="match status" value="1"/>
</dbReference>
<dbReference type="eggNOG" id="COG2801">
    <property type="taxonomic scope" value="Bacteria"/>
</dbReference>
<dbReference type="InterPro" id="IPR001584">
    <property type="entry name" value="Integrase_cat-core"/>
</dbReference>
<accession>A0A069D1C6</accession>
<protein>
    <submittedName>
        <fullName evidence="2">Transposase</fullName>
    </submittedName>
</protein>
<proteinExistence type="predicted"/>
<reference evidence="3" key="1">
    <citation type="journal article" date="2014" name="Genome Announc.">
        <title>Draft genome sequence of Weissella oryzae SG25T, isolated from fermented rice grains.</title>
        <authorList>
            <person name="Tanizawa Y."/>
            <person name="Fujisawa T."/>
            <person name="Mochizuki T."/>
            <person name="Kaminuma E."/>
            <person name="Suzuki Y."/>
            <person name="Nakamura Y."/>
            <person name="Tohno M."/>
        </authorList>
    </citation>
    <scope>NUCLEOTIDE SEQUENCE [LARGE SCALE GENOMIC DNA]</scope>
    <source>
        <strain evidence="3">DSM 25784 / JCM 18191 / LMG 30913 / SG25</strain>
    </source>
</reference>
<dbReference type="InterPro" id="IPR012337">
    <property type="entry name" value="RNaseH-like_sf"/>
</dbReference>
<dbReference type="GO" id="GO:0015074">
    <property type="term" value="P:DNA integration"/>
    <property type="evidence" value="ECO:0007669"/>
    <property type="project" value="InterPro"/>
</dbReference>
<dbReference type="SUPFAM" id="SSF53098">
    <property type="entry name" value="Ribonuclease H-like"/>
    <property type="match status" value="1"/>
</dbReference>
<evidence type="ECO:0000259" key="1">
    <source>
        <dbReference type="PROSITE" id="PS50994"/>
    </source>
</evidence>
<gene>
    <name evidence="2" type="ORF">WOSG25_071380</name>
</gene>
<dbReference type="Proteomes" id="UP000030643">
    <property type="component" value="Unassembled WGS sequence"/>
</dbReference>
<evidence type="ECO:0000313" key="3">
    <source>
        <dbReference type="Proteomes" id="UP000030643"/>
    </source>
</evidence>
<dbReference type="PROSITE" id="PS50994">
    <property type="entry name" value="INTEGRASE"/>
    <property type="match status" value="1"/>
</dbReference>
<dbReference type="InterPro" id="IPR050900">
    <property type="entry name" value="Transposase_IS3/IS150/IS904"/>
</dbReference>
<dbReference type="InterPro" id="IPR036397">
    <property type="entry name" value="RNaseH_sf"/>
</dbReference>
<feature type="domain" description="Integrase catalytic" evidence="1">
    <location>
        <begin position="1"/>
        <end position="109"/>
    </location>
</feature>